<dbReference type="Pfam" id="PF04240">
    <property type="entry name" value="Caroten_synth"/>
    <property type="match status" value="1"/>
</dbReference>
<dbReference type="Proteomes" id="UP001595907">
    <property type="component" value="Unassembled WGS sequence"/>
</dbReference>
<keyword evidence="1" id="KW-1133">Transmembrane helix</keyword>
<dbReference type="EMBL" id="JBHSCZ010000002">
    <property type="protein sequence ID" value="MFC4262680.1"/>
    <property type="molecule type" value="Genomic_DNA"/>
</dbReference>
<keyword evidence="1" id="KW-0812">Transmembrane</keyword>
<dbReference type="InterPro" id="IPR007354">
    <property type="entry name" value="CruF-like"/>
</dbReference>
<keyword evidence="3" id="KW-1185">Reference proteome</keyword>
<protein>
    <submittedName>
        <fullName evidence="2">Carotenoid biosynthesis protein</fullName>
    </submittedName>
</protein>
<keyword evidence="1" id="KW-0472">Membrane</keyword>
<name>A0ABV8QR00_9BACT</name>
<feature type="transmembrane region" description="Helical" evidence="1">
    <location>
        <begin position="180"/>
        <end position="200"/>
    </location>
</feature>
<feature type="transmembrane region" description="Helical" evidence="1">
    <location>
        <begin position="207"/>
        <end position="226"/>
    </location>
</feature>
<proteinExistence type="predicted"/>
<feature type="transmembrane region" description="Helical" evidence="1">
    <location>
        <begin position="101"/>
        <end position="122"/>
    </location>
</feature>
<sequence>MLKTKTQQATAVAILFHAIGLIGILFFDSNLMAKATPLNMLLMLGLLFYTQEKINTPFLVFFAVCFVTGIVVEIIGTSSGLLFGNYAYGPTLGVGVKNVPLLIGVNWFIIVYCCGVTVYTILQKLSAKLSEVTGAPTPAIHFITIVVDAAFLAVLFDWVLEPIAVKLGYWQWLGDGTIPFYNYVCWFVISAALLAVFNILSFNKRNIFAVNLLLIMLLFFMLLRTFL</sequence>
<gene>
    <name evidence="2" type="ORF">ACFOWM_07320</name>
</gene>
<evidence type="ECO:0000313" key="2">
    <source>
        <dbReference type="EMBL" id="MFC4262680.1"/>
    </source>
</evidence>
<feature type="transmembrane region" description="Helical" evidence="1">
    <location>
        <begin position="58"/>
        <end position="81"/>
    </location>
</feature>
<accession>A0ABV8QR00</accession>
<feature type="transmembrane region" description="Helical" evidence="1">
    <location>
        <begin position="142"/>
        <end position="160"/>
    </location>
</feature>
<reference evidence="3" key="1">
    <citation type="journal article" date="2019" name="Int. J. Syst. Evol. Microbiol.">
        <title>The Global Catalogue of Microorganisms (GCM) 10K type strain sequencing project: providing services to taxonomists for standard genome sequencing and annotation.</title>
        <authorList>
            <consortium name="The Broad Institute Genomics Platform"/>
            <consortium name="The Broad Institute Genome Sequencing Center for Infectious Disease"/>
            <person name="Wu L."/>
            <person name="Ma J."/>
        </authorList>
    </citation>
    <scope>NUCLEOTIDE SEQUENCE [LARGE SCALE GENOMIC DNA]</scope>
    <source>
        <strain evidence="3">CECT 8289</strain>
    </source>
</reference>
<evidence type="ECO:0000256" key="1">
    <source>
        <dbReference type="SAM" id="Phobius"/>
    </source>
</evidence>
<organism evidence="2 3">
    <name type="scientific">Ferruginibacter yonginensis</name>
    <dbReference type="NCBI Taxonomy" id="1310416"/>
    <lineage>
        <taxon>Bacteria</taxon>
        <taxon>Pseudomonadati</taxon>
        <taxon>Bacteroidota</taxon>
        <taxon>Chitinophagia</taxon>
        <taxon>Chitinophagales</taxon>
        <taxon>Chitinophagaceae</taxon>
        <taxon>Ferruginibacter</taxon>
    </lineage>
</organism>
<evidence type="ECO:0000313" key="3">
    <source>
        <dbReference type="Proteomes" id="UP001595907"/>
    </source>
</evidence>
<dbReference type="RefSeq" id="WP_379708363.1">
    <property type="nucleotide sequence ID" value="NZ_JBHSCZ010000002.1"/>
</dbReference>
<feature type="transmembrane region" description="Helical" evidence="1">
    <location>
        <begin position="9"/>
        <end position="27"/>
    </location>
</feature>
<dbReference type="PANTHER" id="PTHR39419:SF1">
    <property type="entry name" value="SLL0814 PROTEIN"/>
    <property type="match status" value="1"/>
</dbReference>
<dbReference type="PANTHER" id="PTHR39419">
    <property type="entry name" value="SLL0814 PROTEIN"/>
    <property type="match status" value="1"/>
</dbReference>
<comment type="caution">
    <text evidence="2">The sequence shown here is derived from an EMBL/GenBank/DDBJ whole genome shotgun (WGS) entry which is preliminary data.</text>
</comment>